<proteinExistence type="inferred from homology"/>
<keyword evidence="2 9" id="KW-0963">Cytoplasm</keyword>
<dbReference type="SUPFAM" id="SSF53178">
    <property type="entry name" value="Peptidyl-tRNA hydrolase-like"/>
    <property type="match status" value="1"/>
</dbReference>
<organism evidence="12 13">
    <name type="scientific">Clostridium acetireducens DSM 10703</name>
    <dbReference type="NCBI Taxonomy" id="1121290"/>
    <lineage>
        <taxon>Bacteria</taxon>
        <taxon>Bacillati</taxon>
        <taxon>Bacillota</taxon>
        <taxon>Clostridia</taxon>
        <taxon>Eubacteriales</taxon>
        <taxon>Clostridiaceae</taxon>
        <taxon>Clostridium</taxon>
    </lineage>
</organism>
<dbReference type="GO" id="GO:0072344">
    <property type="term" value="P:rescue of stalled ribosome"/>
    <property type="evidence" value="ECO:0007669"/>
    <property type="project" value="UniProtKB-UniRule"/>
</dbReference>
<dbReference type="AlphaFoldDB" id="A0A1E8EZI5"/>
<comment type="caution">
    <text evidence="12">The sequence shown here is derived from an EMBL/GenBank/DDBJ whole genome shotgun (WGS) entry which is preliminary data.</text>
</comment>
<evidence type="ECO:0000256" key="10">
    <source>
        <dbReference type="RuleBase" id="RU000673"/>
    </source>
</evidence>
<dbReference type="PATRIC" id="fig|1121290.3.peg.923"/>
<dbReference type="GO" id="GO:0005737">
    <property type="term" value="C:cytoplasm"/>
    <property type="evidence" value="ECO:0007669"/>
    <property type="project" value="UniProtKB-SubCell"/>
</dbReference>
<dbReference type="RefSeq" id="WP_070109864.1">
    <property type="nucleotide sequence ID" value="NZ_LZFO01000010.1"/>
</dbReference>
<feature type="binding site" evidence="9">
    <location>
        <position position="64"/>
    </location>
    <ligand>
        <name>tRNA</name>
        <dbReference type="ChEBI" id="CHEBI:17843"/>
    </ligand>
</feature>
<comment type="subcellular location">
    <subcellularLocation>
        <location evidence="9">Cytoplasm</location>
    </subcellularLocation>
</comment>
<comment type="catalytic activity">
    <reaction evidence="7 9 10">
        <text>an N-acyl-L-alpha-aminoacyl-tRNA + H2O = an N-acyl-L-amino acid + a tRNA + H(+)</text>
        <dbReference type="Rhea" id="RHEA:54448"/>
        <dbReference type="Rhea" id="RHEA-COMP:10123"/>
        <dbReference type="Rhea" id="RHEA-COMP:13883"/>
        <dbReference type="ChEBI" id="CHEBI:15377"/>
        <dbReference type="ChEBI" id="CHEBI:15378"/>
        <dbReference type="ChEBI" id="CHEBI:59874"/>
        <dbReference type="ChEBI" id="CHEBI:78442"/>
        <dbReference type="ChEBI" id="CHEBI:138191"/>
        <dbReference type="EC" id="3.1.1.29"/>
    </reaction>
</comment>
<evidence type="ECO:0000256" key="8">
    <source>
        <dbReference type="ARBA" id="ARBA00050038"/>
    </source>
</evidence>
<gene>
    <name evidence="9 12" type="primary">pth</name>
    <name evidence="12" type="ORF">CLOACE_09180</name>
</gene>
<evidence type="ECO:0000256" key="9">
    <source>
        <dbReference type="HAMAP-Rule" id="MF_00083"/>
    </source>
</evidence>
<sequence>MHIIVGLGNIGAKYEHTRHNVGFDVIDLISKKYNIDINREKFKGMCGFGNICNEKCMLLKPSTYMNLSGESVIEAVNFYKIPNENIIIIYDDISLDIGKIRIKTKGSSGGHNGIKNIICNLNSEEFTRIKIGIDSPNKELVSYVLGKFSKQQKEVLDKVFEISVEAVENIIDKGVQQAMNKYNGLKIQ</sequence>
<keyword evidence="5 9" id="KW-0694">RNA-binding</keyword>
<dbReference type="PROSITE" id="PS01196">
    <property type="entry name" value="PEPT_TRNA_HYDROL_2"/>
    <property type="match status" value="1"/>
</dbReference>
<keyword evidence="13" id="KW-1185">Reference proteome</keyword>
<dbReference type="InterPro" id="IPR001328">
    <property type="entry name" value="Pept_tRNA_hydro"/>
</dbReference>
<dbReference type="FunFam" id="3.40.50.1470:FF:000001">
    <property type="entry name" value="Peptidyl-tRNA hydrolase"/>
    <property type="match status" value="1"/>
</dbReference>
<evidence type="ECO:0000256" key="6">
    <source>
        <dbReference type="ARBA" id="ARBA00038063"/>
    </source>
</evidence>
<dbReference type="GO" id="GO:0006515">
    <property type="term" value="P:protein quality control for misfolded or incompletely synthesized proteins"/>
    <property type="evidence" value="ECO:0007669"/>
    <property type="project" value="UniProtKB-UniRule"/>
</dbReference>
<dbReference type="GO" id="GO:0004045">
    <property type="term" value="F:peptidyl-tRNA hydrolase activity"/>
    <property type="evidence" value="ECO:0007669"/>
    <property type="project" value="UniProtKB-UniRule"/>
</dbReference>
<feature type="site" description="Discriminates between blocked and unblocked aminoacyl-tRNA" evidence="9">
    <location>
        <position position="9"/>
    </location>
</feature>
<keyword evidence="3 9" id="KW-0820">tRNA-binding</keyword>
<keyword evidence="4 9" id="KW-0378">Hydrolase</keyword>
<dbReference type="Proteomes" id="UP000175744">
    <property type="component" value="Unassembled WGS sequence"/>
</dbReference>
<dbReference type="EMBL" id="LZFO01000010">
    <property type="protein sequence ID" value="OFI06577.1"/>
    <property type="molecule type" value="Genomic_DNA"/>
</dbReference>
<dbReference type="HAMAP" id="MF_00083">
    <property type="entry name" value="Pept_tRNA_hydro_bact"/>
    <property type="match status" value="1"/>
</dbReference>
<evidence type="ECO:0000256" key="7">
    <source>
        <dbReference type="ARBA" id="ARBA00048707"/>
    </source>
</evidence>
<dbReference type="PANTHER" id="PTHR17224:SF1">
    <property type="entry name" value="PEPTIDYL-TRNA HYDROLASE"/>
    <property type="match status" value="1"/>
</dbReference>
<evidence type="ECO:0000256" key="11">
    <source>
        <dbReference type="RuleBase" id="RU004320"/>
    </source>
</evidence>
<dbReference type="InterPro" id="IPR036416">
    <property type="entry name" value="Pept_tRNA_hydro_sf"/>
</dbReference>
<comment type="function">
    <text evidence="9">Hydrolyzes ribosome-free peptidyl-tRNAs (with 1 or more amino acids incorporated), which drop off the ribosome during protein synthesis, or as a result of ribosome stalling.</text>
</comment>
<dbReference type="PROSITE" id="PS01195">
    <property type="entry name" value="PEPT_TRNA_HYDROL_1"/>
    <property type="match status" value="1"/>
</dbReference>
<evidence type="ECO:0000256" key="2">
    <source>
        <dbReference type="ARBA" id="ARBA00022490"/>
    </source>
</evidence>
<dbReference type="PANTHER" id="PTHR17224">
    <property type="entry name" value="PEPTIDYL-TRNA HYDROLASE"/>
    <property type="match status" value="1"/>
</dbReference>
<feature type="active site" description="Proton acceptor" evidence="9">
    <location>
        <position position="19"/>
    </location>
</feature>
<comment type="function">
    <text evidence="9">Catalyzes the release of premature peptidyl moieties from peptidyl-tRNA molecules trapped in stalled 50S ribosomal subunits, and thus maintains levels of free tRNAs and 50S ribosomes.</text>
</comment>
<protein>
    <recommendedName>
        <fullName evidence="8 9">Peptidyl-tRNA hydrolase</fullName>
        <shortName evidence="9">Pth</shortName>
        <ecNumber evidence="1 9">3.1.1.29</ecNumber>
    </recommendedName>
</protein>
<evidence type="ECO:0000256" key="5">
    <source>
        <dbReference type="ARBA" id="ARBA00022884"/>
    </source>
</evidence>
<name>A0A1E8EZI5_9CLOT</name>
<dbReference type="InterPro" id="IPR018171">
    <property type="entry name" value="Pept_tRNA_hydro_CS"/>
</dbReference>
<dbReference type="STRING" id="1121290.CLAOCE_09180"/>
<comment type="similarity">
    <text evidence="6 9 11">Belongs to the PTH family.</text>
</comment>
<dbReference type="EC" id="3.1.1.29" evidence="1 9"/>
<dbReference type="OrthoDB" id="9800507at2"/>
<feature type="binding site" evidence="9">
    <location>
        <position position="112"/>
    </location>
    <ligand>
        <name>tRNA</name>
        <dbReference type="ChEBI" id="CHEBI:17843"/>
    </ligand>
</feature>
<evidence type="ECO:0000313" key="12">
    <source>
        <dbReference type="EMBL" id="OFI06577.1"/>
    </source>
</evidence>
<dbReference type="CDD" id="cd00462">
    <property type="entry name" value="PTH"/>
    <property type="match status" value="1"/>
</dbReference>
<evidence type="ECO:0000256" key="3">
    <source>
        <dbReference type="ARBA" id="ARBA00022555"/>
    </source>
</evidence>
<dbReference type="Pfam" id="PF01195">
    <property type="entry name" value="Pept_tRNA_hydro"/>
    <property type="match status" value="1"/>
</dbReference>
<dbReference type="GO" id="GO:0000049">
    <property type="term" value="F:tRNA binding"/>
    <property type="evidence" value="ECO:0007669"/>
    <property type="project" value="UniProtKB-UniRule"/>
</dbReference>
<feature type="binding site" evidence="9">
    <location>
        <position position="66"/>
    </location>
    <ligand>
        <name>tRNA</name>
        <dbReference type="ChEBI" id="CHEBI:17843"/>
    </ligand>
</feature>
<feature type="binding site" evidence="9">
    <location>
        <position position="14"/>
    </location>
    <ligand>
        <name>tRNA</name>
        <dbReference type="ChEBI" id="CHEBI:17843"/>
    </ligand>
</feature>
<reference evidence="12 13" key="1">
    <citation type="submission" date="2016-06" db="EMBL/GenBank/DDBJ databases">
        <title>Genome sequence of Clostridium acetireducens DSM 10703.</title>
        <authorList>
            <person name="Poehlein A."/>
            <person name="Fluechter S."/>
            <person name="Duerre P."/>
            <person name="Daniel R."/>
        </authorList>
    </citation>
    <scope>NUCLEOTIDE SEQUENCE [LARGE SCALE GENOMIC DNA]</scope>
    <source>
        <strain evidence="12 13">DSM 10703</strain>
    </source>
</reference>
<evidence type="ECO:0000256" key="4">
    <source>
        <dbReference type="ARBA" id="ARBA00022801"/>
    </source>
</evidence>
<evidence type="ECO:0000313" key="13">
    <source>
        <dbReference type="Proteomes" id="UP000175744"/>
    </source>
</evidence>
<evidence type="ECO:0000256" key="1">
    <source>
        <dbReference type="ARBA" id="ARBA00013260"/>
    </source>
</evidence>
<feature type="site" description="Stabilizes the basic form of H active site to accept a proton" evidence="9">
    <location>
        <position position="91"/>
    </location>
</feature>
<accession>A0A1E8EZI5</accession>
<dbReference type="Gene3D" id="3.40.50.1470">
    <property type="entry name" value="Peptidyl-tRNA hydrolase"/>
    <property type="match status" value="1"/>
</dbReference>
<dbReference type="NCBIfam" id="TIGR00447">
    <property type="entry name" value="pth"/>
    <property type="match status" value="1"/>
</dbReference>
<comment type="subunit">
    <text evidence="9">Monomer.</text>
</comment>